<sequence length="217" mass="23203">MSEDNTPTELSAFAAALSQTPLEYAQNSVIRVGYGRGFLAQTVDGPVIITCAHCLPHMPPAIGSVMRPHERTYFRLVGALGAKPTITVECLFVDPVADVAVLGEPDGQFYDEAEAYCAFVEERQGLPIAAEQNAALPGVQRGGAWLTLEGEWVHHSLEVGARCVCTSEKNAARGMSGSPIILDTVRKTVVGVVASGSVHPRLVTALPAWLLRKLVLR</sequence>
<proteinExistence type="predicted"/>
<dbReference type="InterPro" id="IPR009003">
    <property type="entry name" value="Peptidase_S1_PA"/>
</dbReference>
<evidence type="ECO:0000313" key="1">
    <source>
        <dbReference type="EMBL" id="TBF18440.1"/>
    </source>
</evidence>
<dbReference type="EMBL" id="SIKX01000001">
    <property type="protein sequence ID" value="TBF18440.1"/>
    <property type="molecule type" value="Genomic_DNA"/>
</dbReference>
<accession>A0AAE8QBM3</accession>
<dbReference type="RefSeq" id="WP_130822516.1">
    <property type="nucleotide sequence ID" value="NZ_SIKX01000001.1"/>
</dbReference>
<evidence type="ECO:0008006" key="3">
    <source>
        <dbReference type="Google" id="ProtNLM"/>
    </source>
</evidence>
<reference evidence="1 2" key="1">
    <citation type="submission" date="2019-02" db="EMBL/GenBank/DDBJ databases">
        <title>The genomic architecture of introgression among sibling species of bacteria.</title>
        <authorList>
            <person name="Cavassim M.I.A."/>
            <person name="Moeskjaer S."/>
            <person name="Moslemi C."/>
            <person name="Fields B."/>
            <person name="Bachmann A."/>
            <person name="Vilhjalmsson B."/>
            <person name="Schierup M.H."/>
            <person name="Young J.P.W."/>
            <person name="Andersen S.U."/>
        </authorList>
    </citation>
    <scope>NUCLEOTIDE SEQUENCE [LARGE SCALE GENOMIC DNA]</scope>
    <source>
        <strain evidence="1 2">SM42</strain>
    </source>
</reference>
<evidence type="ECO:0000313" key="2">
    <source>
        <dbReference type="Proteomes" id="UP000291892"/>
    </source>
</evidence>
<organism evidence="1 2">
    <name type="scientific">Rhizobium ruizarguesonis</name>
    <dbReference type="NCBI Taxonomy" id="2081791"/>
    <lineage>
        <taxon>Bacteria</taxon>
        <taxon>Pseudomonadati</taxon>
        <taxon>Pseudomonadota</taxon>
        <taxon>Alphaproteobacteria</taxon>
        <taxon>Hyphomicrobiales</taxon>
        <taxon>Rhizobiaceae</taxon>
        <taxon>Rhizobium/Agrobacterium group</taxon>
        <taxon>Rhizobium</taxon>
    </lineage>
</organism>
<protein>
    <recommendedName>
        <fullName evidence="3">Trypsin-like peptidase domain-containing protein</fullName>
    </recommendedName>
</protein>
<dbReference type="AlphaFoldDB" id="A0AAE8QBM3"/>
<gene>
    <name evidence="1" type="ORF">ELG94_08725</name>
</gene>
<comment type="caution">
    <text evidence="1">The sequence shown here is derived from an EMBL/GenBank/DDBJ whole genome shotgun (WGS) entry which is preliminary data.</text>
</comment>
<dbReference type="Proteomes" id="UP000291892">
    <property type="component" value="Unassembled WGS sequence"/>
</dbReference>
<dbReference type="SUPFAM" id="SSF50494">
    <property type="entry name" value="Trypsin-like serine proteases"/>
    <property type="match status" value="1"/>
</dbReference>
<name>A0AAE8QBM3_9HYPH</name>